<accession>A0ABQ4FRG5</accession>
<evidence type="ECO:0000313" key="1">
    <source>
        <dbReference type="EMBL" id="GIH37400.1"/>
    </source>
</evidence>
<dbReference type="EMBL" id="BOOC01000001">
    <property type="protein sequence ID" value="GIH37400.1"/>
    <property type="molecule type" value="Genomic_DNA"/>
</dbReference>
<protein>
    <submittedName>
        <fullName evidence="1">Uncharacterized protein</fullName>
    </submittedName>
</protein>
<sequence length="149" mass="16560">MLTGCGFIPPEPVRHDPHGTFTIAPTLTHHLHWTDGLYLGLGETVNRNLCFLLSCLIGPGGLYRWLRRNGADCDALCRDLTAELGLDESLRTRIVHWSDEVLHLDAAEGAALMRELRSQGRRFMMNRKDDGTFVVIPEAVRPETGNGPA</sequence>
<proteinExistence type="predicted"/>
<reference evidence="1 2" key="1">
    <citation type="submission" date="2021-01" db="EMBL/GenBank/DDBJ databases">
        <title>Whole genome shotgun sequence of Microbispora corallina NBRC 16416.</title>
        <authorList>
            <person name="Komaki H."/>
            <person name="Tamura T."/>
        </authorList>
    </citation>
    <scope>NUCLEOTIDE SEQUENCE [LARGE SCALE GENOMIC DNA]</scope>
    <source>
        <strain evidence="1 2">NBRC 16416</strain>
    </source>
</reference>
<keyword evidence="2" id="KW-1185">Reference proteome</keyword>
<organism evidence="1 2">
    <name type="scientific">Microbispora corallina</name>
    <dbReference type="NCBI Taxonomy" id="83302"/>
    <lineage>
        <taxon>Bacteria</taxon>
        <taxon>Bacillati</taxon>
        <taxon>Actinomycetota</taxon>
        <taxon>Actinomycetes</taxon>
        <taxon>Streptosporangiales</taxon>
        <taxon>Streptosporangiaceae</taxon>
        <taxon>Microbispora</taxon>
    </lineage>
</organism>
<name>A0ABQ4FRG5_9ACTN</name>
<comment type="caution">
    <text evidence="1">The sequence shown here is derived from an EMBL/GenBank/DDBJ whole genome shotgun (WGS) entry which is preliminary data.</text>
</comment>
<dbReference type="Proteomes" id="UP000603904">
    <property type="component" value="Unassembled WGS sequence"/>
</dbReference>
<gene>
    <name evidence="1" type="ORF">Mco01_04000</name>
</gene>
<evidence type="ECO:0000313" key="2">
    <source>
        <dbReference type="Proteomes" id="UP000603904"/>
    </source>
</evidence>